<evidence type="ECO:0000256" key="1">
    <source>
        <dbReference type="ARBA" id="ARBA00004651"/>
    </source>
</evidence>
<keyword evidence="6 7" id="KW-0472">Membrane</keyword>
<feature type="transmembrane region" description="Helical" evidence="7">
    <location>
        <begin position="59"/>
        <end position="78"/>
    </location>
</feature>
<dbReference type="PANTHER" id="PTHR34582">
    <property type="entry name" value="UPF0702 TRANSMEMBRANE PROTEIN YCAP"/>
    <property type="match status" value="1"/>
</dbReference>
<evidence type="ECO:0000256" key="5">
    <source>
        <dbReference type="ARBA" id="ARBA00022989"/>
    </source>
</evidence>
<dbReference type="InterPro" id="IPR023090">
    <property type="entry name" value="UPF0702_alpha/beta_dom_sf"/>
</dbReference>
<comment type="subcellular location">
    <subcellularLocation>
        <location evidence="1">Cell membrane</location>
        <topology evidence="1">Multi-pass membrane protein</topology>
    </subcellularLocation>
</comment>
<gene>
    <name evidence="10" type="ORF">JOC54_003360</name>
</gene>
<dbReference type="RefSeq" id="WP_035418816.1">
    <property type="nucleotide sequence ID" value="NZ_JAFBCV010000011.1"/>
</dbReference>
<evidence type="ECO:0000256" key="3">
    <source>
        <dbReference type="ARBA" id="ARBA00022475"/>
    </source>
</evidence>
<evidence type="ECO:0000256" key="2">
    <source>
        <dbReference type="ARBA" id="ARBA00006448"/>
    </source>
</evidence>
<dbReference type="EMBL" id="JAFBCV010000011">
    <property type="protein sequence ID" value="MBM7840080.1"/>
    <property type="molecule type" value="Genomic_DNA"/>
</dbReference>
<feature type="domain" description="YetF C-terminal" evidence="8">
    <location>
        <begin position="82"/>
        <end position="215"/>
    </location>
</feature>
<dbReference type="InterPro" id="IPR007353">
    <property type="entry name" value="DUF421"/>
</dbReference>
<evidence type="ECO:0000256" key="6">
    <source>
        <dbReference type="ARBA" id="ARBA00023136"/>
    </source>
</evidence>
<evidence type="ECO:0000256" key="4">
    <source>
        <dbReference type="ARBA" id="ARBA00022692"/>
    </source>
</evidence>
<reference evidence="10" key="1">
    <citation type="submission" date="2021-01" db="EMBL/GenBank/DDBJ databases">
        <title>Genomic Encyclopedia of Type Strains, Phase IV (KMG-IV): sequencing the most valuable type-strain genomes for metagenomic binning, comparative biology and taxonomic classification.</title>
        <authorList>
            <person name="Goeker M."/>
        </authorList>
    </citation>
    <scope>NUCLEOTIDE SEQUENCE</scope>
    <source>
        <strain evidence="10">DSM 21943</strain>
    </source>
</reference>
<proteinExistence type="inferred from homology"/>
<keyword evidence="5 7" id="KW-1133">Transmembrane helix</keyword>
<keyword evidence="4 7" id="KW-0812">Transmembrane</keyword>
<dbReference type="InterPro" id="IPR048454">
    <property type="entry name" value="YetF_N"/>
</dbReference>
<evidence type="ECO:0000313" key="11">
    <source>
        <dbReference type="Proteomes" id="UP001179280"/>
    </source>
</evidence>
<dbReference type="Proteomes" id="UP001179280">
    <property type="component" value="Unassembled WGS sequence"/>
</dbReference>
<evidence type="ECO:0000259" key="8">
    <source>
        <dbReference type="Pfam" id="PF04239"/>
    </source>
</evidence>
<dbReference type="Gene3D" id="3.30.240.20">
    <property type="entry name" value="bsu07140 like domains"/>
    <property type="match status" value="2"/>
</dbReference>
<feature type="domain" description="YetF-like N-terminal transmembrane" evidence="9">
    <location>
        <begin position="5"/>
        <end position="78"/>
    </location>
</feature>
<sequence>MANLLQTTLELTIGLFALLILTKVMGKTSFAQITPFDFISALILGELVGNAIYDNETRIGTILFSVFIWGLLLYVIEWSTQRFRKTRKFFEGNPSIIIQNGHLSRREMKRNKLDINQLQHLLRQKDAFSVREVAYAVLETDGTISVLKKQQYDKPTYEDLKVEEKPVYLPVTFINDGIVDWENVQKAGFDQNWLDKQLYQQRIDHYEDIFYLEWKHDEGIFIEKM</sequence>
<evidence type="ECO:0000259" key="9">
    <source>
        <dbReference type="Pfam" id="PF20730"/>
    </source>
</evidence>
<evidence type="ECO:0000256" key="7">
    <source>
        <dbReference type="SAM" id="Phobius"/>
    </source>
</evidence>
<dbReference type="Pfam" id="PF20730">
    <property type="entry name" value="YetF_N"/>
    <property type="match status" value="1"/>
</dbReference>
<evidence type="ECO:0000313" key="10">
    <source>
        <dbReference type="EMBL" id="MBM7840080.1"/>
    </source>
</evidence>
<dbReference type="PANTHER" id="PTHR34582:SF5">
    <property type="entry name" value="UPF0702 TRANSMEMBRANE PROTEIN YETF"/>
    <property type="match status" value="1"/>
</dbReference>
<keyword evidence="11" id="KW-1185">Reference proteome</keyword>
<accession>A0ABS2SXW3</accession>
<dbReference type="Pfam" id="PF04239">
    <property type="entry name" value="DUF421"/>
    <property type="match status" value="1"/>
</dbReference>
<organism evidence="10 11">
    <name type="scientific">Shouchella xiaoxiensis</name>
    <dbReference type="NCBI Taxonomy" id="766895"/>
    <lineage>
        <taxon>Bacteria</taxon>
        <taxon>Bacillati</taxon>
        <taxon>Bacillota</taxon>
        <taxon>Bacilli</taxon>
        <taxon>Bacillales</taxon>
        <taxon>Bacillaceae</taxon>
        <taxon>Shouchella</taxon>
    </lineage>
</organism>
<comment type="caution">
    <text evidence="10">The sequence shown here is derived from an EMBL/GenBank/DDBJ whole genome shotgun (WGS) entry which is preliminary data.</text>
</comment>
<keyword evidence="3" id="KW-1003">Cell membrane</keyword>
<comment type="similarity">
    <text evidence="2">Belongs to the UPF0702 family.</text>
</comment>
<name>A0ABS2SXW3_9BACI</name>
<feature type="transmembrane region" description="Helical" evidence="7">
    <location>
        <begin position="6"/>
        <end position="24"/>
    </location>
</feature>
<protein>
    <submittedName>
        <fullName evidence="10">Uncharacterized membrane protein YcaP (DUF421 family)</fullName>
    </submittedName>
</protein>